<evidence type="ECO:0000256" key="3">
    <source>
        <dbReference type="ARBA" id="ARBA00022679"/>
    </source>
</evidence>
<feature type="transmembrane region" description="Helical" evidence="8">
    <location>
        <begin position="236"/>
        <end position="254"/>
    </location>
</feature>
<comment type="subcellular location">
    <subcellularLocation>
        <location evidence="1">Membrane</location>
        <topology evidence="1">Multi-pass membrane protein</topology>
    </subcellularLocation>
</comment>
<keyword evidence="3 11" id="KW-0808">Transferase</keyword>
<evidence type="ECO:0000256" key="6">
    <source>
        <dbReference type="ARBA" id="ARBA00023136"/>
    </source>
</evidence>
<dbReference type="EMBL" id="LT629776">
    <property type="protein sequence ID" value="SDS22777.1"/>
    <property type="molecule type" value="Genomic_DNA"/>
</dbReference>
<feature type="domain" description="Glycosyltransferase 2-like" evidence="9">
    <location>
        <begin position="4"/>
        <end position="172"/>
    </location>
</feature>
<protein>
    <submittedName>
        <fullName evidence="11">Dolichol-phosphate mannosyltransferase</fullName>
    </submittedName>
</protein>
<evidence type="ECO:0000259" key="9">
    <source>
        <dbReference type="Pfam" id="PF00535"/>
    </source>
</evidence>
<dbReference type="GO" id="GO:0004582">
    <property type="term" value="F:dolichyl-phosphate beta-D-mannosyltransferase activity"/>
    <property type="evidence" value="ECO:0007669"/>
    <property type="project" value="InterPro"/>
</dbReference>
<evidence type="ECO:0000313" key="11">
    <source>
        <dbReference type="EMBL" id="SDS22777.1"/>
    </source>
</evidence>
<evidence type="ECO:0000259" key="10">
    <source>
        <dbReference type="Pfam" id="PF04138"/>
    </source>
</evidence>
<dbReference type="InterPro" id="IPR050256">
    <property type="entry name" value="Glycosyltransferase_2"/>
</dbReference>
<dbReference type="AlphaFoldDB" id="A0A1H1QHI3"/>
<dbReference type="Pfam" id="PF00535">
    <property type="entry name" value="Glycos_transf_2"/>
    <property type="match status" value="1"/>
</dbReference>
<dbReference type="eggNOG" id="COG1215">
    <property type="taxonomic scope" value="Bacteria"/>
</dbReference>
<evidence type="ECO:0000256" key="7">
    <source>
        <dbReference type="SAM" id="MobiDB-lite"/>
    </source>
</evidence>
<dbReference type="InterPro" id="IPR001173">
    <property type="entry name" value="Glyco_trans_2-like"/>
</dbReference>
<dbReference type="PANTHER" id="PTHR48090">
    <property type="entry name" value="UNDECAPRENYL-PHOSPHATE 4-DEOXY-4-FORMAMIDO-L-ARABINOSE TRANSFERASE-RELATED"/>
    <property type="match status" value="1"/>
</dbReference>
<dbReference type="InterPro" id="IPR029044">
    <property type="entry name" value="Nucleotide-diphossugar_trans"/>
</dbReference>
<sequence length="381" mass="41839">MRVSVIVPTFNEEPNVEALVRRVEDVVPVDDAEIVFVDDSTDGTPEEIERVAATSSIPVRMIHRDDPVGGLSGAVVAGFQSSTADWCLVMDGDLQHPPEMIPVLLETGAQTQADVVVASRYVGGGRADGLSGWVRHLVSRGSIALARSMFPVRLRDCTDPMTGFFAIRRSSIDMDALRPRGFKILLELLTRNRLKVVEEPFVFGERHAGDSKANVRQGMDYLHQLASLRFGRMSRFAVIGATGAVLNLAIMAGLMSLGVVYVWAAVVAALVTITGNFLLQERFVFRDLREGRSVWRRFAESFSFNATEAAVRLPFLVWIVEATTVPAVLAQAVTIAVAFLLRFVFHARVVYRQGRTSPTSPLLSSTESVHDDTVRGARRAE</sequence>
<feature type="compositionally biased region" description="Low complexity" evidence="7">
    <location>
        <begin position="356"/>
        <end position="366"/>
    </location>
</feature>
<evidence type="ECO:0000256" key="1">
    <source>
        <dbReference type="ARBA" id="ARBA00004141"/>
    </source>
</evidence>
<dbReference type="InterPro" id="IPR039528">
    <property type="entry name" value="DPM1-like"/>
</dbReference>
<feature type="transmembrane region" description="Helical" evidence="8">
    <location>
        <begin position="325"/>
        <end position="345"/>
    </location>
</feature>
<keyword evidence="5 8" id="KW-1133">Transmembrane helix</keyword>
<name>A0A1H1QHI3_9CELL</name>
<keyword evidence="4 8" id="KW-0812">Transmembrane</keyword>
<feature type="transmembrane region" description="Helical" evidence="8">
    <location>
        <begin position="260"/>
        <end position="279"/>
    </location>
</feature>
<reference evidence="12" key="1">
    <citation type="submission" date="2016-10" db="EMBL/GenBank/DDBJ databases">
        <authorList>
            <person name="Varghese N."/>
            <person name="Submissions S."/>
        </authorList>
    </citation>
    <scope>NUCLEOTIDE SEQUENCE [LARGE SCALE GENOMIC DNA]</scope>
    <source>
        <strain evidence="12">DSM 22126</strain>
    </source>
</reference>
<keyword evidence="12" id="KW-1185">Reference proteome</keyword>
<keyword evidence="11" id="KW-0328">Glycosyltransferase</keyword>
<dbReference type="SUPFAM" id="SSF53448">
    <property type="entry name" value="Nucleotide-diphospho-sugar transferases"/>
    <property type="match status" value="1"/>
</dbReference>
<accession>A0A1H1QHI3</accession>
<feature type="region of interest" description="Disordered" evidence="7">
    <location>
        <begin position="356"/>
        <end position="381"/>
    </location>
</feature>
<evidence type="ECO:0000256" key="5">
    <source>
        <dbReference type="ARBA" id="ARBA00022989"/>
    </source>
</evidence>
<dbReference type="Pfam" id="PF04138">
    <property type="entry name" value="GtrA_DPMS_TM"/>
    <property type="match status" value="1"/>
</dbReference>
<dbReference type="STRING" id="545619.SAMN04489860_1085"/>
<gene>
    <name evidence="11" type="ORF">SAMN04489860_1085</name>
</gene>
<evidence type="ECO:0000256" key="8">
    <source>
        <dbReference type="SAM" id="Phobius"/>
    </source>
</evidence>
<keyword evidence="6 8" id="KW-0472">Membrane</keyword>
<feature type="compositionally biased region" description="Basic and acidic residues" evidence="7">
    <location>
        <begin position="368"/>
        <end position="381"/>
    </location>
</feature>
<dbReference type="GO" id="GO:0016020">
    <property type="term" value="C:membrane"/>
    <property type="evidence" value="ECO:0007669"/>
    <property type="project" value="UniProtKB-SubCell"/>
</dbReference>
<dbReference type="Proteomes" id="UP000185663">
    <property type="component" value="Chromosome I"/>
</dbReference>
<dbReference type="RefSeq" id="WP_083371862.1">
    <property type="nucleotide sequence ID" value="NZ_LT629776.1"/>
</dbReference>
<dbReference type="PANTHER" id="PTHR48090:SF7">
    <property type="entry name" value="RFBJ PROTEIN"/>
    <property type="match status" value="1"/>
</dbReference>
<evidence type="ECO:0000256" key="2">
    <source>
        <dbReference type="ARBA" id="ARBA00006739"/>
    </source>
</evidence>
<organism evidence="11 12">
    <name type="scientific">Paraoerskovia marina</name>
    <dbReference type="NCBI Taxonomy" id="545619"/>
    <lineage>
        <taxon>Bacteria</taxon>
        <taxon>Bacillati</taxon>
        <taxon>Actinomycetota</taxon>
        <taxon>Actinomycetes</taxon>
        <taxon>Micrococcales</taxon>
        <taxon>Cellulomonadaceae</taxon>
        <taxon>Paraoerskovia</taxon>
    </lineage>
</organism>
<dbReference type="CDD" id="cd06442">
    <property type="entry name" value="DPM1_like"/>
    <property type="match status" value="1"/>
</dbReference>
<dbReference type="OrthoDB" id="9810303at2"/>
<dbReference type="GO" id="GO:0000271">
    <property type="term" value="P:polysaccharide biosynthetic process"/>
    <property type="evidence" value="ECO:0007669"/>
    <property type="project" value="InterPro"/>
</dbReference>
<comment type="similarity">
    <text evidence="2">Belongs to the glycosyltransferase 2 family.</text>
</comment>
<evidence type="ECO:0000313" key="12">
    <source>
        <dbReference type="Proteomes" id="UP000185663"/>
    </source>
</evidence>
<evidence type="ECO:0000256" key="4">
    <source>
        <dbReference type="ARBA" id="ARBA00022692"/>
    </source>
</evidence>
<dbReference type="InterPro" id="IPR007267">
    <property type="entry name" value="GtrA_DPMS_TM"/>
</dbReference>
<dbReference type="Gene3D" id="3.90.550.10">
    <property type="entry name" value="Spore Coat Polysaccharide Biosynthesis Protein SpsA, Chain A"/>
    <property type="match status" value="1"/>
</dbReference>
<feature type="domain" description="GtrA/DPMS transmembrane" evidence="10">
    <location>
        <begin position="235"/>
        <end position="350"/>
    </location>
</feature>
<proteinExistence type="inferred from homology"/>